<accession>A0A1Y1JR05</accession>
<keyword evidence="2" id="KW-1185">Reference proteome</keyword>
<dbReference type="OrthoDB" id="371388at2759"/>
<proteinExistence type="predicted"/>
<sequence>MKVDTNEIFKNYDHRKTIQHIEKLRNDISSREESIKNFLKEKSNNVIDNTIKIKNVYGSVEKIKGHLEDIIYNYNYLIDSVKNTTLVNFKDSFAHTQELNESEKNIIKKVWEKKYDRYNFIFQNLCIQKNAREGEDSCDVVLYDTHDDACDLVKKEKEELINYDCFCLNNYINHIYFDINKKISEENYIYVLNKIYTDIFICLKVLSSVLKNEEIKNIYLKIFNSKKSIYSLNSYVNKHKENFCDILLKLIYSSYYNLTYNSSCKIKTIPKSVIVLLLFHNKQNCEVVEIIKNDLFKEILNTRINLLHNIIEKKKNIENFLDFNKLKTLFQKVTYLVLHTKYIFLLLIDLSNKELRQKVIEGKYDNFAETYNFLGDDKISQNCINDMNEGHYANRAEDTEKNFFLEIMQEEVFILQNTFYEKLKKNKQYFNYAINSMDVIEKIMNERIIENFSLLHKTYLECVHYIYEYMIYLLHVYYCKNGYNTTCNDLFTEYVSINKLYNKIKNKILIKEKYFHKFIKDIDFYLNNHYLQAIHDEFFEIFFFLYFNKFVCAIPFFDNNSIDKWKLMMMRFFQVFFRNISLSYERTYEIQNYVFYSFLLNSFYYYYEFFTIDLNSIYTEFSNVECYYSKDTKGKKKIQKHISEHFQKNNNASKEMYFHRDFKIILKEKIHPLIFSAYKLIMFIENKEIKNTADPDFLLAGQSTDEISNFSKMFHSFMNILKRQNEENVNTHGEANNCEQFENTNRSASKKDKNNCNLKKFTNLLKFLKNTVQDDAAHMGHITNDKCSNGTTECNNNEDCEKVNNGHDKEKDIYFKENEKSNSSMNLLNCIEKIHTKENVREDYKELFFYLNIFSHYDKCSWIRFLKSQRGVGKIVSEWVPKNDTNVEPMFSLNDIKSIFLNIVYKIVNTSLKCFCLEYLDSLEKYLHYFLNMLINTDVKNILCERMNCHLVNIFTFSNIFILYIEKLMSTELYRSIIIFLVKIVLQKKIYKIYSQFISKLREIYLIQYEQKNDKNRTLLNKKITEMYNIMLLDLLFCEYVLDNNNVIHKSIYENLILRYRNNENYYIESCLYFINIYKEKYNVYSDKNLNERNTKKHSFFKKLYEEDKEKKKKKNPSSYLFRNLIDNILTELNKLDNLNGIIFQKHIRHLAENMIRESYLLYYLFVQGPIINKVLVNQQQEEKQSSLKIFNFNQVHSIHDDFIEDKLFKFFFLKV</sequence>
<gene>
    <name evidence="1" type="ORF">PGO_124620</name>
</gene>
<dbReference type="RefSeq" id="XP_028545053.1">
    <property type="nucleotide sequence ID" value="XM_028689252.1"/>
</dbReference>
<dbReference type="Proteomes" id="UP000195521">
    <property type="component" value="Unassembled WGS sequence"/>
</dbReference>
<evidence type="ECO:0000313" key="1">
    <source>
        <dbReference type="EMBL" id="GAW82464.1"/>
    </source>
</evidence>
<dbReference type="AlphaFoldDB" id="A0A1Y1JR05"/>
<dbReference type="GeneID" id="39749201"/>
<name>A0A1Y1JR05_PLAGO</name>
<evidence type="ECO:0000313" key="2">
    <source>
        <dbReference type="Proteomes" id="UP000195521"/>
    </source>
</evidence>
<dbReference type="OMA" id="FQKHIRL"/>
<reference evidence="2" key="1">
    <citation type="submission" date="2017-04" db="EMBL/GenBank/DDBJ databases">
        <title>Plasmodium gonderi genome.</title>
        <authorList>
            <person name="Arisue N."/>
            <person name="Honma H."/>
            <person name="Kawai S."/>
            <person name="Tougan T."/>
            <person name="Tanabe K."/>
            <person name="Horii T."/>
        </authorList>
    </citation>
    <scope>NUCLEOTIDE SEQUENCE [LARGE SCALE GENOMIC DNA]</scope>
    <source>
        <strain evidence="2">ATCC 30045</strain>
    </source>
</reference>
<organism evidence="1 2">
    <name type="scientific">Plasmodium gonderi</name>
    <dbReference type="NCBI Taxonomy" id="77519"/>
    <lineage>
        <taxon>Eukaryota</taxon>
        <taxon>Sar</taxon>
        <taxon>Alveolata</taxon>
        <taxon>Apicomplexa</taxon>
        <taxon>Aconoidasida</taxon>
        <taxon>Haemosporida</taxon>
        <taxon>Plasmodiidae</taxon>
        <taxon>Plasmodium</taxon>
        <taxon>Plasmodium (Plasmodium)</taxon>
    </lineage>
</organism>
<protein>
    <submittedName>
        <fullName evidence="1">Uncharacterized protein</fullName>
    </submittedName>
</protein>
<comment type="caution">
    <text evidence="1">The sequence shown here is derived from an EMBL/GenBank/DDBJ whole genome shotgun (WGS) entry which is preliminary data.</text>
</comment>
<dbReference type="EMBL" id="BDQF01000013">
    <property type="protein sequence ID" value="GAW82464.1"/>
    <property type="molecule type" value="Genomic_DNA"/>
</dbReference>